<accession>G6AW15</accession>
<dbReference type="InterPro" id="IPR036116">
    <property type="entry name" value="FN3_sf"/>
</dbReference>
<evidence type="ECO:0000259" key="2">
    <source>
        <dbReference type="PROSITE" id="PS50853"/>
    </source>
</evidence>
<dbReference type="PROSITE" id="PS50853">
    <property type="entry name" value="FN3"/>
    <property type="match status" value="1"/>
</dbReference>
<dbReference type="RefSeq" id="WP_007898116.1">
    <property type="nucleotide sequence ID" value="NZ_JH379391.1"/>
</dbReference>
<dbReference type="HOGENOM" id="CLU_421424_0_0_10"/>
<organism evidence="3 4">
    <name type="scientific">Leyella stercorea DSM 18206</name>
    <dbReference type="NCBI Taxonomy" id="1002367"/>
    <lineage>
        <taxon>Bacteria</taxon>
        <taxon>Pseudomonadati</taxon>
        <taxon>Bacteroidota</taxon>
        <taxon>Bacteroidia</taxon>
        <taxon>Bacteroidales</taxon>
        <taxon>Prevotellaceae</taxon>
        <taxon>Leyella</taxon>
    </lineage>
</organism>
<feature type="signal peptide" evidence="1">
    <location>
        <begin position="1"/>
        <end position="23"/>
    </location>
</feature>
<dbReference type="Gene3D" id="2.60.120.260">
    <property type="entry name" value="Galactose-binding domain-like"/>
    <property type="match status" value="1"/>
</dbReference>
<protein>
    <submittedName>
        <fullName evidence="3">Fibronectin type III domain protein</fullName>
    </submittedName>
</protein>
<evidence type="ECO:0000313" key="4">
    <source>
        <dbReference type="Proteomes" id="UP000004407"/>
    </source>
</evidence>
<dbReference type="Gene3D" id="2.60.40.10">
    <property type="entry name" value="Immunoglobulins"/>
    <property type="match status" value="1"/>
</dbReference>
<dbReference type="AlphaFoldDB" id="G6AW15"/>
<dbReference type="SUPFAM" id="SSF49265">
    <property type="entry name" value="Fibronectin type III"/>
    <property type="match status" value="1"/>
</dbReference>
<dbReference type="CDD" id="cd00063">
    <property type="entry name" value="FN3"/>
    <property type="match status" value="1"/>
</dbReference>
<dbReference type="Proteomes" id="UP000004407">
    <property type="component" value="Unassembled WGS sequence"/>
</dbReference>
<dbReference type="PATRIC" id="fig|1002367.3.peg.643"/>
<feature type="domain" description="Fibronectin type-III" evidence="2">
    <location>
        <begin position="248"/>
        <end position="345"/>
    </location>
</feature>
<gene>
    <name evidence="3" type="ORF">HMPREF0673_00811</name>
</gene>
<dbReference type="eggNOG" id="ENOG502ZATB">
    <property type="taxonomic scope" value="Bacteria"/>
</dbReference>
<evidence type="ECO:0000256" key="1">
    <source>
        <dbReference type="SAM" id="SignalP"/>
    </source>
</evidence>
<feature type="chain" id="PRO_5003485552" evidence="1">
    <location>
        <begin position="24"/>
        <end position="714"/>
    </location>
</feature>
<sequence>MMNFTKKVFLVGALAMLTASAGAQMRDRSAATLPSTTVASMMKAPKSVERTPRLVSVKNAPADYGKEVDILKEDFSKMTTGTQDEPDFDATLNDYEMHDNAWLNMLPDFTHTPDWGSHNAYPAGGAIYLDAYVNEAGNDSYNGQLNTPLLNVSANTGICFLQFDARVPKSNEIVEYVTVEAAETNNMSPSWRFLSSCNLPQLTTEWKTYTIQFYGGGKTTMFNIVNYSAPVLIDNVRVFQIEQYVATPTPNPHKNYARVDDNTAKFDLSWSAVDGAESYVLNVYDKDSNGKPQNYIQKDTEVKDNKCTVDNAVTGTIYYYTVSAKKGDKVSMPSDEIEVKGIVEPVVSVSTPINEDKYSAQWKNVGGAERYNYIAYYKNQAKEDGAMVISHLNLVGMKYSDDKEVENSVDNPTSYTLDRGALADEVGQAGWTVSHYAIYKDALTIDGFWTVEAKSDAGLISPELDLSKDGGKFRVNLKACGEYLEAYEAHPKAAVALFNYDAEKADYVQSELIYAGGGEMTDKWQRYDCNFTTGTARSIVGIYATWAPGNLYLSDLAIYQEYKQGEYFLDPFHYRNWLVPGTGETTTIDVTIPAKAYERDIYHQAQSVRVKDGGDQYTSASFLQSRWSDLQHVGFCPLTNDVNAATLGSSSATVHLQGDNIVVSNPERAAVALYTVDGMLVASDGSCAETVTFSAAAHGKYIVKVGKQTIKLAF</sequence>
<reference evidence="3 4" key="1">
    <citation type="submission" date="2011-08" db="EMBL/GenBank/DDBJ databases">
        <authorList>
            <person name="Weinstock G."/>
            <person name="Sodergren E."/>
            <person name="Clifton S."/>
            <person name="Fulton L."/>
            <person name="Fulton B."/>
            <person name="Courtney L."/>
            <person name="Fronick C."/>
            <person name="Harrison M."/>
            <person name="Strong C."/>
            <person name="Farmer C."/>
            <person name="Delahaunty K."/>
            <person name="Markovic C."/>
            <person name="Hall O."/>
            <person name="Minx P."/>
            <person name="Tomlinson C."/>
            <person name="Mitreva M."/>
            <person name="Hou S."/>
            <person name="Chen J."/>
            <person name="Wollam A."/>
            <person name="Pepin K.H."/>
            <person name="Johnson M."/>
            <person name="Bhonagiri V."/>
            <person name="Zhang X."/>
            <person name="Suruliraj S."/>
            <person name="Warren W."/>
            <person name="Chinwalla A."/>
            <person name="Mardis E.R."/>
            <person name="Wilson R.K."/>
        </authorList>
    </citation>
    <scope>NUCLEOTIDE SEQUENCE [LARGE SCALE GENOMIC DNA]</scope>
    <source>
        <strain evidence="3 4">DSM 18206</strain>
    </source>
</reference>
<comment type="caution">
    <text evidence="3">The sequence shown here is derived from an EMBL/GenBank/DDBJ whole genome shotgun (WGS) entry which is preliminary data.</text>
</comment>
<dbReference type="InterPro" id="IPR013783">
    <property type="entry name" value="Ig-like_fold"/>
</dbReference>
<name>G6AW15_9BACT</name>
<dbReference type="EMBL" id="AFZZ01000075">
    <property type="protein sequence ID" value="EHJ41381.1"/>
    <property type="molecule type" value="Genomic_DNA"/>
</dbReference>
<evidence type="ECO:0000313" key="3">
    <source>
        <dbReference type="EMBL" id="EHJ41381.1"/>
    </source>
</evidence>
<dbReference type="GeneID" id="78336604"/>
<dbReference type="InterPro" id="IPR003961">
    <property type="entry name" value="FN3_dom"/>
</dbReference>
<proteinExistence type="predicted"/>
<keyword evidence="1" id="KW-0732">Signal</keyword>